<dbReference type="CDD" id="cd00093">
    <property type="entry name" value="HTH_XRE"/>
    <property type="match status" value="1"/>
</dbReference>
<evidence type="ECO:0000256" key="1">
    <source>
        <dbReference type="ARBA" id="ARBA00023125"/>
    </source>
</evidence>
<dbReference type="EMBL" id="PIEU01000003">
    <property type="protein sequence ID" value="PZL77487.1"/>
    <property type="molecule type" value="Genomic_DNA"/>
</dbReference>
<keyword evidence="1" id="KW-0238">DNA-binding</keyword>
<evidence type="ECO:0000313" key="4">
    <source>
        <dbReference type="Proteomes" id="UP000249828"/>
    </source>
</evidence>
<proteinExistence type="predicted"/>
<dbReference type="AlphaFoldDB" id="A0A2W3ZLP7"/>
<name>A0A2W3ZLP7_9ENTE</name>
<dbReference type="SMART" id="SM00530">
    <property type="entry name" value="HTH_XRE"/>
    <property type="match status" value="1"/>
</dbReference>
<dbReference type="Proteomes" id="UP000249828">
    <property type="component" value="Unassembled WGS sequence"/>
</dbReference>
<reference evidence="3 4" key="1">
    <citation type="submission" date="2017-11" db="EMBL/GenBank/DDBJ databases">
        <title>Draft genome sequence of Enterococcus plantarum TRW2 strain isolated from lettuce.</title>
        <authorList>
            <person name="Kim E.B."/>
            <person name="Marco M.L."/>
            <person name="Williams T.R."/>
            <person name="You I.H."/>
        </authorList>
    </citation>
    <scope>NUCLEOTIDE SEQUENCE [LARGE SCALE GENOMIC DNA]</scope>
    <source>
        <strain evidence="3 4">TRW2</strain>
    </source>
</reference>
<comment type="caution">
    <text evidence="3">The sequence shown here is derived from an EMBL/GenBank/DDBJ whole genome shotgun (WGS) entry which is preliminary data.</text>
</comment>
<accession>A0A2W3ZLP7</accession>
<dbReference type="Pfam" id="PF01381">
    <property type="entry name" value="HTH_3"/>
    <property type="match status" value="1"/>
</dbReference>
<dbReference type="RefSeq" id="WP_111246936.1">
    <property type="nucleotide sequence ID" value="NZ_PIEU01000003.1"/>
</dbReference>
<gene>
    <name evidence="3" type="ORF">CI088_01415</name>
</gene>
<protein>
    <submittedName>
        <fullName evidence="3">Transcriptional regulator</fullName>
    </submittedName>
</protein>
<dbReference type="PROSITE" id="PS50943">
    <property type="entry name" value="HTH_CROC1"/>
    <property type="match status" value="1"/>
</dbReference>
<dbReference type="Gene3D" id="1.10.260.40">
    <property type="entry name" value="lambda repressor-like DNA-binding domains"/>
    <property type="match status" value="1"/>
</dbReference>
<feature type="domain" description="HTH cro/C1-type" evidence="2">
    <location>
        <begin position="9"/>
        <end position="63"/>
    </location>
</feature>
<dbReference type="InterPro" id="IPR010982">
    <property type="entry name" value="Lambda_DNA-bd_dom_sf"/>
</dbReference>
<evidence type="ECO:0000259" key="2">
    <source>
        <dbReference type="PROSITE" id="PS50943"/>
    </source>
</evidence>
<keyword evidence="4" id="KW-1185">Reference proteome</keyword>
<dbReference type="PANTHER" id="PTHR46558:SF11">
    <property type="entry name" value="HTH-TYPE TRANSCRIPTIONAL REGULATOR XRE"/>
    <property type="match status" value="1"/>
</dbReference>
<evidence type="ECO:0000313" key="3">
    <source>
        <dbReference type="EMBL" id="PZL77487.1"/>
    </source>
</evidence>
<organism evidence="3 4">
    <name type="scientific">Enterococcus plantarum</name>
    <dbReference type="NCBI Taxonomy" id="1077675"/>
    <lineage>
        <taxon>Bacteria</taxon>
        <taxon>Bacillati</taxon>
        <taxon>Bacillota</taxon>
        <taxon>Bacilli</taxon>
        <taxon>Lactobacillales</taxon>
        <taxon>Enterococcaceae</taxon>
        <taxon>Enterococcus</taxon>
    </lineage>
</organism>
<dbReference type="PANTHER" id="PTHR46558">
    <property type="entry name" value="TRACRIPTIONAL REGULATORY PROTEIN-RELATED-RELATED"/>
    <property type="match status" value="1"/>
</dbReference>
<dbReference type="SUPFAM" id="SSF47413">
    <property type="entry name" value="lambda repressor-like DNA-binding domains"/>
    <property type="match status" value="1"/>
</dbReference>
<dbReference type="InterPro" id="IPR001387">
    <property type="entry name" value="Cro/C1-type_HTH"/>
</dbReference>
<dbReference type="GO" id="GO:0003677">
    <property type="term" value="F:DNA binding"/>
    <property type="evidence" value="ECO:0007669"/>
    <property type="project" value="UniProtKB-KW"/>
</dbReference>
<sequence>MIKFSGIKLKELREQHHLTVRQLSSDIGVDRTSISRYENEQRVPSIEVVGQFAEYFNCPFETFLENVEDDN</sequence>